<feature type="region of interest" description="Disordered" evidence="1">
    <location>
        <begin position="578"/>
        <end position="599"/>
    </location>
</feature>
<dbReference type="PANTHER" id="PTHR31917:SF58">
    <property type="entry name" value="AGENET AND BROMO-ADJACENT HOMOLOGY (BAH) DOMAIN-CONTAINING PROTEIN"/>
    <property type="match status" value="1"/>
</dbReference>
<dbReference type="PANTHER" id="PTHR31917">
    <property type="entry name" value="AGENET DOMAIN-CONTAINING PROTEIN-RELATED"/>
    <property type="match status" value="1"/>
</dbReference>
<dbReference type="Proteomes" id="UP000467840">
    <property type="component" value="Chromosome 14"/>
</dbReference>
<dbReference type="Pfam" id="PF01426">
    <property type="entry name" value="BAH"/>
    <property type="match status" value="1"/>
</dbReference>
<dbReference type="Pfam" id="PF05641">
    <property type="entry name" value="Agenet"/>
    <property type="match status" value="1"/>
</dbReference>
<feature type="compositionally biased region" description="Low complexity" evidence="1">
    <location>
        <begin position="586"/>
        <end position="595"/>
    </location>
</feature>
<dbReference type="PROSITE" id="PS51038">
    <property type="entry name" value="BAH"/>
    <property type="match status" value="1"/>
</dbReference>
<dbReference type="AlphaFoldDB" id="A0A6A6MBU7"/>
<protein>
    <recommendedName>
        <fullName evidence="2">BAH domain-containing protein</fullName>
    </recommendedName>
</protein>
<dbReference type="InterPro" id="IPR043151">
    <property type="entry name" value="BAH_sf"/>
</dbReference>
<organism evidence="3 4">
    <name type="scientific">Hevea brasiliensis</name>
    <name type="common">Para rubber tree</name>
    <name type="synonym">Siphonia brasiliensis</name>
    <dbReference type="NCBI Taxonomy" id="3981"/>
    <lineage>
        <taxon>Eukaryota</taxon>
        <taxon>Viridiplantae</taxon>
        <taxon>Streptophyta</taxon>
        <taxon>Embryophyta</taxon>
        <taxon>Tracheophyta</taxon>
        <taxon>Spermatophyta</taxon>
        <taxon>Magnoliopsida</taxon>
        <taxon>eudicotyledons</taxon>
        <taxon>Gunneridae</taxon>
        <taxon>Pentapetalae</taxon>
        <taxon>rosids</taxon>
        <taxon>fabids</taxon>
        <taxon>Malpighiales</taxon>
        <taxon>Euphorbiaceae</taxon>
        <taxon>Crotonoideae</taxon>
        <taxon>Micrandreae</taxon>
        <taxon>Hevea</taxon>
    </lineage>
</organism>
<proteinExistence type="predicted"/>
<feature type="region of interest" description="Disordered" evidence="1">
    <location>
        <begin position="311"/>
        <end position="341"/>
    </location>
</feature>
<dbReference type="CDD" id="cd20405">
    <property type="entry name" value="Tudor_Agenet_AtDUF_rpt1_3"/>
    <property type="match status" value="1"/>
</dbReference>
<dbReference type="SMART" id="SM00743">
    <property type="entry name" value="Agenet"/>
    <property type="match status" value="2"/>
</dbReference>
<evidence type="ECO:0000313" key="4">
    <source>
        <dbReference type="Proteomes" id="UP000467840"/>
    </source>
</evidence>
<evidence type="ECO:0000256" key="1">
    <source>
        <dbReference type="SAM" id="MobiDB-lite"/>
    </source>
</evidence>
<dbReference type="SMART" id="SM00439">
    <property type="entry name" value="BAH"/>
    <property type="match status" value="1"/>
</dbReference>
<name>A0A6A6MBU7_HEVBR</name>
<accession>A0A6A6MBU7</accession>
<gene>
    <name evidence="3" type="ORF">GH714_019639</name>
</gene>
<evidence type="ECO:0000313" key="3">
    <source>
        <dbReference type="EMBL" id="KAF2311130.1"/>
    </source>
</evidence>
<feature type="region of interest" description="Disordered" evidence="1">
    <location>
        <begin position="622"/>
        <end position="646"/>
    </location>
</feature>
<dbReference type="InterPro" id="IPR014002">
    <property type="entry name" value="Agenet_dom_plant"/>
</dbReference>
<sequence>MERLGSPLDTESLGYVSWEEVNVSTNRGRREVRYYLKRMDGGLDLAVVGKEKSLRHMSYHYAVRNRSIFSSMGPALKLKSRREVINWLNSIVSESLPLESSHLSGSLDSSDASELDIENFKATQHQKQGYHTKEFLWLGSPWTCRKRRRHYPSFQRNGFKISVHDFVYVLAEEDKRLVAYLEDMYEDSKGNKMVVVRWFHKIDEVGISLPLNFNDREIFFSLCLQDLSIECIDGMAAVLSPQHFEKFLNEASHTMLDPFVCYKMFDNEDAKPFDITQVKGYWKQEILRYMYMVSPARDQANSLQIDDGLEVEANVNDDSGTRPRKRHRQSKDDDVYTGSKESTNAVSVDVHNLHSSWIDRKSGMEICSLTGGESAALPSGAEAKQSPTQHLKVGSEVEVLSQDSGIRGCWFRALIIKIHKDKMKVRYHDIKDAENEAKNLEEWILATKVAVPDQLGIRICGRLIVRPPQMFNKGQLSWDLDVGTAVDVWWHDVWQEGIVVHKESEDRFCVYFPGEKQKSVFSRADVRLSQEWLGNGWMHIKARPDIAHSVSSISETKQVVKSDENKLIQTAISETTQSVKRKPGCSDYSSDSGSDMGRESVVVPDLSKDSYLAQLRWNASKKRRRGSVSSGQRMRNKKDGNESSTPVFGSNACERFMLSMTRKVDHENCKYMGDSLFSTAVAQPLTSLVMSR</sequence>
<dbReference type="InterPro" id="IPR001025">
    <property type="entry name" value="BAH_dom"/>
</dbReference>
<reference evidence="3 4" key="1">
    <citation type="journal article" date="2020" name="Mol. Plant">
        <title>The Chromosome-Based Rubber Tree Genome Provides New Insights into Spurge Genome Evolution and Rubber Biosynthesis.</title>
        <authorList>
            <person name="Liu J."/>
            <person name="Shi C."/>
            <person name="Shi C.C."/>
            <person name="Li W."/>
            <person name="Zhang Q.J."/>
            <person name="Zhang Y."/>
            <person name="Li K."/>
            <person name="Lu H.F."/>
            <person name="Shi C."/>
            <person name="Zhu S.T."/>
            <person name="Xiao Z.Y."/>
            <person name="Nan H."/>
            <person name="Yue Y."/>
            <person name="Zhu X.G."/>
            <person name="Wu Y."/>
            <person name="Hong X.N."/>
            <person name="Fan G.Y."/>
            <person name="Tong Y."/>
            <person name="Zhang D."/>
            <person name="Mao C.L."/>
            <person name="Liu Y.L."/>
            <person name="Hao S.J."/>
            <person name="Liu W.Q."/>
            <person name="Lv M.Q."/>
            <person name="Zhang H.B."/>
            <person name="Liu Y."/>
            <person name="Hu-Tang G.R."/>
            <person name="Wang J.P."/>
            <person name="Wang J.H."/>
            <person name="Sun Y.H."/>
            <person name="Ni S.B."/>
            <person name="Chen W.B."/>
            <person name="Zhang X.C."/>
            <person name="Jiao Y.N."/>
            <person name="Eichler E.E."/>
            <person name="Li G.H."/>
            <person name="Liu X."/>
            <person name="Gao L.Z."/>
        </authorList>
    </citation>
    <scope>NUCLEOTIDE SEQUENCE [LARGE SCALE GENOMIC DNA]</scope>
    <source>
        <strain evidence="4">cv. GT1</strain>
        <tissue evidence="3">Leaf</tissue>
    </source>
</reference>
<evidence type="ECO:0000259" key="2">
    <source>
        <dbReference type="PROSITE" id="PS51038"/>
    </source>
</evidence>
<keyword evidence="4" id="KW-1185">Reference proteome</keyword>
<dbReference type="EMBL" id="JAAGAX010000006">
    <property type="protein sequence ID" value="KAF2311130.1"/>
    <property type="molecule type" value="Genomic_DNA"/>
</dbReference>
<dbReference type="InterPro" id="IPR008395">
    <property type="entry name" value="Agenet-like_dom"/>
</dbReference>
<comment type="caution">
    <text evidence="3">The sequence shown here is derived from an EMBL/GenBank/DDBJ whole genome shotgun (WGS) entry which is preliminary data.</text>
</comment>
<feature type="domain" description="BAH" evidence="2">
    <location>
        <begin position="159"/>
        <end position="276"/>
    </location>
</feature>
<dbReference type="Gene3D" id="2.30.30.490">
    <property type="match status" value="1"/>
</dbReference>
<dbReference type="GO" id="GO:0003682">
    <property type="term" value="F:chromatin binding"/>
    <property type="evidence" value="ECO:0007669"/>
    <property type="project" value="InterPro"/>
</dbReference>